<comment type="similarity">
    <text evidence="1">Belongs to the peptidase C25 family.</text>
</comment>
<dbReference type="AlphaFoldDB" id="L1NEY9"/>
<organism evidence="6 7">
    <name type="scientific">Porphyromonas catoniae F0037</name>
    <dbReference type="NCBI Taxonomy" id="1127696"/>
    <lineage>
        <taxon>Bacteria</taxon>
        <taxon>Pseudomonadati</taxon>
        <taxon>Bacteroidota</taxon>
        <taxon>Bacteroidia</taxon>
        <taxon>Bacteroidales</taxon>
        <taxon>Porphyromonadaceae</taxon>
        <taxon>Porphyromonas</taxon>
    </lineage>
</organism>
<evidence type="ECO:0000259" key="5">
    <source>
        <dbReference type="PROSITE" id="PS50853"/>
    </source>
</evidence>
<evidence type="ECO:0000313" key="7">
    <source>
        <dbReference type="Proteomes" id="UP000010408"/>
    </source>
</evidence>
<evidence type="ECO:0000313" key="6">
    <source>
        <dbReference type="EMBL" id="EKY01938.1"/>
    </source>
</evidence>
<dbReference type="Proteomes" id="UP000010408">
    <property type="component" value="Unassembled WGS sequence"/>
</dbReference>
<keyword evidence="3" id="KW-0788">Thiol protease</keyword>
<dbReference type="STRING" id="1127696.HMPREF9134_00740"/>
<keyword evidence="4" id="KW-0843">Virulence</keyword>
<accession>L1NEY9</accession>
<keyword evidence="2" id="KW-0645">Protease</keyword>
<sequence length="662" mass="74362">MKDSYFHYQLPFLSSLGRSLTTLIEVLRKLSRRFPQYLQRGIPGTSRGEAPNTPITSLTKGDIRTFFPFLYLTLVPLIGLDHLYAETHSSTSPLHAVKVRAEVHTGHVFIRWAATDEEGWKRLNKYGVRLTRETLVRGGKLLTQPEEKLLAEVLRPSITDQVKELSGKHPMAAILAQALWGEDFEVDFSGKDPISRAITASEKSQQRFLFSLFAADQCFPMAQAVGWGWIDKTISDGESYLYKVTPLTPTNEGTIESGQTYVEADQRTEFVPPLGLSVHFLDASALLSWEYESLAGLYPSYRIERSLDGETFTPITETPITQMGENTSSSTPITYLDSIENNRTYYYRIAGITSFGTRGEYSEIISGRAHKSLSENPILHHPQSDPNAAVTFSWFFPDVEAPLLSHFRLLSSEGGKHYHTFLDNISPTSRSYKVGILPPENRYFRLEAIAANGGVTSSPPIFYQQVDSLPPSPPLGLTAHVDTLGRINLSWQAGHEADLLGYRLYRAYTEAEELIPINDTPLIGTSWQDSVDMHSLNEQVYYAISALDRRYNQSTLSQRVVAKKPQLRPPTSPIITEIVPQKKGLEIRWVSGGENSLTGFEVYRRQDGDTQATLLLYLSNPRATSYLDKNIDSRKVYFYSVCSVISSSLRSLPSPEHRAMRP</sequence>
<dbReference type="Gene3D" id="2.60.40.10">
    <property type="entry name" value="Immunoglobulins"/>
    <property type="match status" value="3"/>
</dbReference>
<evidence type="ECO:0000256" key="2">
    <source>
        <dbReference type="ARBA" id="ARBA00022670"/>
    </source>
</evidence>
<dbReference type="PROSITE" id="PS50853">
    <property type="entry name" value="FN3"/>
    <property type="match status" value="1"/>
</dbReference>
<reference evidence="6 7" key="1">
    <citation type="submission" date="2012-05" db="EMBL/GenBank/DDBJ databases">
        <authorList>
            <person name="Weinstock G."/>
            <person name="Sodergren E."/>
            <person name="Lobos E.A."/>
            <person name="Fulton L."/>
            <person name="Fulton R."/>
            <person name="Courtney L."/>
            <person name="Fronick C."/>
            <person name="O'Laughlin M."/>
            <person name="Godfrey J."/>
            <person name="Wilson R.M."/>
            <person name="Miner T."/>
            <person name="Farmer C."/>
            <person name="Delehaunty K."/>
            <person name="Cordes M."/>
            <person name="Minx P."/>
            <person name="Tomlinson C."/>
            <person name="Chen J."/>
            <person name="Wollam A."/>
            <person name="Pepin K.H."/>
            <person name="Bhonagiri V."/>
            <person name="Zhang X."/>
            <person name="Suruliraj S."/>
            <person name="Warren W."/>
            <person name="Mitreva M."/>
            <person name="Mardis E.R."/>
            <person name="Wilson R.K."/>
        </authorList>
    </citation>
    <scope>NUCLEOTIDE SEQUENCE [LARGE SCALE GENOMIC DNA]</scope>
    <source>
        <strain evidence="6 7">F0037</strain>
    </source>
</reference>
<keyword evidence="3" id="KW-0378">Hydrolase</keyword>
<dbReference type="EMBL" id="AMEQ01000023">
    <property type="protein sequence ID" value="EKY01938.1"/>
    <property type="molecule type" value="Genomic_DNA"/>
</dbReference>
<gene>
    <name evidence="6" type="ORF">HMPREF9134_00740</name>
</gene>
<dbReference type="SUPFAM" id="SSF49265">
    <property type="entry name" value="Fibronectin type III"/>
    <property type="match status" value="2"/>
</dbReference>
<evidence type="ECO:0000256" key="1">
    <source>
        <dbReference type="ARBA" id="ARBA00006067"/>
    </source>
</evidence>
<protein>
    <submittedName>
        <fullName evidence="6">Fibronectin type III domain protein</fullName>
    </submittedName>
</protein>
<feature type="domain" description="Fibronectin type-III" evidence="5">
    <location>
        <begin position="569"/>
        <end position="662"/>
    </location>
</feature>
<evidence type="ECO:0000256" key="3">
    <source>
        <dbReference type="ARBA" id="ARBA00022807"/>
    </source>
</evidence>
<dbReference type="GO" id="GO:0008234">
    <property type="term" value="F:cysteine-type peptidase activity"/>
    <property type="evidence" value="ECO:0007669"/>
    <property type="project" value="UniProtKB-KW"/>
</dbReference>
<dbReference type="InterPro" id="IPR036116">
    <property type="entry name" value="FN3_sf"/>
</dbReference>
<proteinExistence type="inferred from homology"/>
<dbReference type="HOGENOM" id="CLU_024316_0_0_10"/>
<dbReference type="eggNOG" id="COG4733">
    <property type="taxonomic scope" value="Bacteria"/>
</dbReference>
<dbReference type="InterPro" id="IPR013783">
    <property type="entry name" value="Ig-like_fold"/>
</dbReference>
<dbReference type="PATRIC" id="fig|1127696.3.peg.662"/>
<evidence type="ECO:0000256" key="4">
    <source>
        <dbReference type="ARBA" id="ARBA00023026"/>
    </source>
</evidence>
<dbReference type="InterPro" id="IPR003961">
    <property type="entry name" value="FN3_dom"/>
</dbReference>
<dbReference type="GO" id="GO:0006508">
    <property type="term" value="P:proteolysis"/>
    <property type="evidence" value="ECO:0007669"/>
    <property type="project" value="UniProtKB-KW"/>
</dbReference>
<comment type="caution">
    <text evidence="6">The sequence shown here is derived from an EMBL/GenBank/DDBJ whole genome shotgun (WGS) entry which is preliminary data.</text>
</comment>
<name>L1NEY9_9PORP</name>